<sequence length="387" mass="43639">MASPIFYFWGICFQWPQEHIHLADTSHDIIDHIGYLATGGNKLYDIYQIQEGGSTFLRNIGSMFCKGNIIKREASPIWALDVLQRINNILFHKATFPLGFPPPAPPLISVVESPPQVLSLAPATLSYPSLDEDYESTGRNVTASMYGPTTTDEDIILLSALEKYYFVGQAPSLHPELSWTMESRLDTLDSSQKQSLRESLVGSGWNKPLQLGKCLYSGHLVVGIPENPFNVHHAFSRQSITTCFIRAVLYYNTTFEALYEERLKVKNVAGIKSEVGWPYLRNKGQFKDLHIEFTSDLQKVARGSASSFTGFVVSNEHRIQKMLDFIILLNSDNMEWVQRGISGLVITQAFKEVVWITLMQPIAELFDVHGRMADLFPGDIQDWNGNL</sequence>
<reference evidence="1" key="1">
    <citation type="journal article" date="2020" name="New Phytol.">
        <title>Comparative genomics reveals dynamic genome evolution in host specialist ectomycorrhizal fungi.</title>
        <authorList>
            <person name="Lofgren L.A."/>
            <person name="Nguyen N.H."/>
            <person name="Vilgalys R."/>
            <person name="Ruytinx J."/>
            <person name="Liao H.L."/>
            <person name="Branco S."/>
            <person name="Kuo A."/>
            <person name="LaButti K."/>
            <person name="Lipzen A."/>
            <person name="Andreopoulos W."/>
            <person name="Pangilinan J."/>
            <person name="Riley R."/>
            <person name="Hundley H."/>
            <person name="Na H."/>
            <person name="Barry K."/>
            <person name="Grigoriev I.V."/>
            <person name="Stajich J.E."/>
            <person name="Kennedy P.G."/>
        </authorList>
    </citation>
    <scope>NUCLEOTIDE SEQUENCE</scope>
    <source>
        <strain evidence="1">FC423</strain>
    </source>
</reference>
<comment type="caution">
    <text evidence="1">The sequence shown here is derived from an EMBL/GenBank/DDBJ whole genome shotgun (WGS) entry which is preliminary data.</text>
</comment>
<proteinExistence type="predicted"/>
<protein>
    <submittedName>
        <fullName evidence="1">Uncharacterized protein</fullName>
    </submittedName>
</protein>
<dbReference type="GeneID" id="64703935"/>
<organism evidence="1 2">
    <name type="scientific">Suillus discolor</name>
    <dbReference type="NCBI Taxonomy" id="1912936"/>
    <lineage>
        <taxon>Eukaryota</taxon>
        <taxon>Fungi</taxon>
        <taxon>Dikarya</taxon>
        <taxon>Basidiomycota</taxon>
        <taxon>Agaricomycotina</taxon>
        <taxon>Agaricomycetes</taxon>
        <taxon>Agaricomycetidae</taxon>
        <taxon>Boletales</taxon>
        <taxon>Suillineae</taxon>
        <taxon>Suillaceae</taxon>
        <taxon>Suillus</taxon>
    </lineage>
</organism>
<dbReference type="RefSeq" id="XP_041291395.1">
    <property type="nucleotide sequence ID" value="XM_041441676.1"/>
</dbReference>
<keyword evidence="2" id="KW-1185">Reference proteome</keyword>
<dbReference type="EMBL" id="JABBWM010000037">
    <property type="protein sequence ID" value="KAG2105839.1"/>
    <property type="molecule type" value="Genomic_DNA"/>
</dbReference>
<name>A0A9P7F3Q5_9AGAM</name>
<dbReference type="OrthoDB" id="2658110at2759"/>
<evidence type="ECO:0000313" key="1">
    <source>
        <dbReference type="EMBL" id="KAG2105839.1"/>
    </source>
</evidence>
<gene>
    <name evidence="1" type="ORF">F5147DRAFT_775152</name>
</gene>
<dbReference type="Proteomes" id="UP000823399">
    <property type="component" value="Unassembled WGS sequence"/>
</dbReference>
<dbReference type="AlphaFoldDB" id="A0A9P7F3Q5"/>
<accession>A0A9P7F3Q5</accession>
<evidence type="ECO:0000313" key="2">
    <source>
        <dbReference type="Proteomes" id="UP000823399"/>
    </source>
</evidence>